<comment type="caution">
    <text evidence="5">The sequence shown here is derived from an EMBL/GenBank/DDBJ whole genome shotgun (WGS) entry which is preliminary data.</text>
</comment>
<evidence type="ECO:0000256" key="2">
    <source>
        <dbReference type="PROSITE-ProRule" id="PRU00059"/>
    </source>
</evidence>
<feature type="domain" description="CUB" evidence="3">
    <location>
        <begin position="157"/>
        <end position="226"/>
    </location>
</feature>
<evidence type="ECO:0000256" key="1">
    <source>
        <dbReference type="ARBA" id="ARBA00023157"/>
    </source>
</evidence>
<evidence type="ECO:0000259" key="4">
    <source>
        <dbReference type="PROSITE" id="PS50041"/>
    </source>
</evidence>
<dbReference type="InterPro" id="IPR035914">
    <property type="entry name" value="Sperma_CUB_dom_sf"/>
</dbReference>
<proteinExistence type="predicted"/>
<dbReference type="CDD" id="cd00037">
    <property type="entry name" value="CLECT"/>
    <property type="match status" value="1"/>
</dbReference>
<dbReference type="AlphaFoldDB" id="A0AAN5I5N2"/>
<dbReference type="PROSITE" id="PS50041">
    <property type="entry name" value="C_TYPE_LECTIN_2"/>
    <property type="match status" value="1"/>
</dbReference>
<protein>
    <recommendedName>
        <fullName evidence="7">CUB domain-containing protein</fullName>
    </recommendedName>
</protein>
<keyword evidence="1" id="KW-1015">Disulfide bond</keyword>
<dbReference type="InterPro" id="IPR000859">
    <property type="entry name" value="CUB_dom"/>
</dbReference>
<sequence length="226" mass="24297">GSGDSTVNTVIFCTTQSQPPSPEEAGCDEDDEVCYPIVSAGENWQDLADGCRRFDVNLASIHNKQENTFLRRQAVVKGATNGVFIGAKAGSDGNFRWIDGTAMDYTNWAPGFPKKNFGDCVALDTTTTSGQWMNFDCSVKLQGACAIKRGADAVPTCTGQEYKEGAIFTSPGYPFSGSTPCDYFLEVPVGKILLLEILSLESNECCDFLILHDAYIGGIQIANLTG</sequence>
<comment type="caution">
    <text evidence="2">Lacks conserved residue(s) required for the propagation of feature annotation.</text>
</comment>
<feature type="non-terminal residue" evidence="5">
    <location>
        <position position="1"/>
    </location>
</feature>
<feature type="domain" description="C-type lectin" evidence="4">
    <location>
        <begin position="34"/>
        <end position="146"/>
    </location>
</feature>
<dbReference type="PROSITE" id="PS01180">
    <property type="entry name" value="CUB"/>
    <property type="match status" value="1"/>
</dbReference>
<dbReference type="SMART" id="SM00034">
    <property type="entry name" value="CLECT"/>
    <property type="match status" value="1"/>
</dbReference>
<accession>A0AAN5I5N2</accession>
<evidence type="ECO:0000313" key="5">
    <source>
        <dbReference type="EMBL" id="GMR51571.1"/>
    </source>
</evidence>
<dbReference type="InterPro" id="IPR050976">
    <property type="entry name" value="Snaclec"/>
</dbReference>
<dbReference type="InterPro" id="IPR016186">
    <property type="entry name" value="C-type_lectin-like/link_sf"/>
</dbReference>
<dbReference type="Gene3D" id="3.10.100.10">
    <property type="entry name" value="Mannose-Binding Protein A, subunit A"/>
    <property type="match status" value="1"/>
</dbReference>
<dbReference type="EMBL" id="BTRK01000005">
    <property type="protein sequence ID" value="GMR51571.1"/>
    <property type="molecule type" value="Genomic_DNA"/>
</dbReference>
<evidence type="ECO:0008006" key="7">
    <source>
        <dbReference type="Google" id="ProtNLM"/>
    </source>
</evidence>
<dbReference type="InterPro" id="IPR016187">
    <property type="entry name" value="CTDL_fold"/>
</dbReference>
<dbReference type="Pfam" id="PF00059">
    <property type="entry name" value="Lectin_C"/>
    <property type="match status" value="1"/>
</dbReference>
<evidence type="ECO:0000313" key="6">
    <source>
        <dbReference type="Proteomes" id="UP001328107"/>
    </source>
</evidence>
<dbReference type="SUPFAM" id="SSF56436">
    <property type="entry name" value="C-type lectin-like"/>
    <property type="match status" value="1"/>
</dbReference>
<name>A0AAN5I5N2_9BILA</name>
<dbReference type="PANTHER" id="PTHR22991:SF40">
    <property type="entry name" value="PROTEIN CBG13490"/>
    <property type="match status" value="1"/>
</dbReference>
<reference evidence="6" key="1">
    <citation type="submission" date="2022-10" db="EMBL/GenBank/DDBJ databases">
        <title>Genome assembly of Pristionchus species.</title>
        <authorList>
            <person name="Yoshida K."/>
            <person name="Sommer R.J."/>
        </authorList>
    </citation>
    <scope>NUCLEOTIDE SEQUENCE [LARGE SCALE GENOMIC DNA]</scope>
    <source>
        <strain evidence="6">RS5460</strain>
    </source>
</reference>
<keyword evidence="6" id="KW-1185">Reference proteome</keyword>
<gene>
    <name evidence="5" type="ORF">PMAYCL1PPCAC_21766</name>
</gene>
<dbReference type="Proteomes" id="UP001328107">
    <property type="component" value="Unassembled WGS sequence"/>
</dbReference>
<dbReference type="PANTHER" id="PTHR22991">
    <property type="entry name" value="PROTEIN CBG13490"/>
    <property type="match status" value="1"/>
</dbReference>
<evidence type="ECO:0000259" key="3">
    <source>
        <dbReference type="PROSITE" id="PS01180"/>
    </source>
</evidence>
<organism evidence="5 6">
    <name type="scientific">Pristionchus mayeri</name>
    <dbReference type="NCBI Taxonomy" id="1317129"/>
    <lineage>
        <taxon>Eukaryota</taxon>
        <taxon>Metazoa</taxon>
        <taxon>Ecdysozoa</taxon>
        <taxon>Nematoda</taxon>
        <taxon>Chromadorea</taxon>
        <taxon>Rhabditida</taxon>
        <taxon>Rhabditina</taxon>
        <taxon>Diplogasteromorpha</taxon>
        <taxon>Diplogasteroidea</taxon>
        <taxon>Neodiplogasteridae</taxon>
        <taxon>Pristionchus</taxon>
    </lineage>
</organism>
<dbReference type="InterPro" id="IPR001304">
    <property type="entry name" value="C-type_lectin-like"/>
</dbReference>
<dbReference type="SUPFAM" id="SSF49854">
    <property type="entry name" value="Spermadhesin, CUB domain"/>
    <property type="match status" value="1"/>
</dbReference>